<organism evidence="3">
    <name type="scientific">Rhodopseudomonas palustris (strain BisB18)</name>
    <dbReference type="NCBI Taxonomy" id="316056"/>
    <lineage>
        <taxon>Bacteria</taxon>
        <taxon>Pseudomonadati</taxon>
        <taxon>Pseudomonadota</taxon>
        <taxon>Alphaproteobacteria</taxon>
        <taxon>Hyphomicrobiales</taxon>
        <taxon>Nitrobacteraceae</taxon>
        <taxon>Rhodopseudomonas</taxon>
    </lineage>
</organism>
<protein>
    <submittedName>
        <fullName evidence="3">Uncharacterized protein</fullName>
    </submittedName>
</protein>
<dbReference type="OrthoDB" id="198726at2"/>
<dbReference type="eggNOG" id="ENOG5032RRN">
    <property type="taxonomic scope" value="Bacteria"/>
</dbReference>
<dbReference type="STRING" id="316056.RPC_2988"/>
<evidence type="ECO:0000256" key="1">
    <source>
        <dbReference type="SAM" id="Coils"/>
    </source>
</evidence>
<feature type="chain" id="PRO_5004199536" evidence="2">
    <location>
        <begin position="23"/>
        <end position="197"/>
    </location>
</feature>
<gene>
    <name evidence="3" type="ordered locus">RPC_2988</name>
</gene>
<dbReference type="EMBL" id="CP000301">
    <property type="protein sequence ID" value="ABD88533.1"/>
    <property type="molecule type" value="Genomic_DNA"/>
</dbReference>
<sequence length="197" mass="22308">MRQLLSYLIIALALVAATAARAENETDRLREALRSVTAQLRSLEDARAVQQAKLTAAEQERDRLRKQNEAFRAQVKEAEQAYRQAVRDFNDRLAERDDALEKWKSAYGEAATVARTKDAERAKFEGTATALRASNKACEAKNAQLLRVGNEIVTQYEAMNPMEQIWDHEPVLGLKRVDHQNAAQDFRDKILDQKATP</sequence>
<proteinExistence type="predicted"/>
<evidence type="ECO:0000313" key="3">
    <source>
        <dbReference type="EMBL" id="ABD88533.1"/>
    </source>
</evidence>
<feature type="coiled-coil region" evidence="1">
    <location>
        <begin position="19"/>
        <end position="88"/>
    </location>
</feature>
<dbReference type="KEGG" id="rpc:RPC_2988"/>
<keyword evidence="2" id="KW-0732">Signal</keyword>
<dbReference type="HOGENOM" id="CLU_107142_1_0_5"/>
<name>Q213A3_RHOPB</name>
<evidence type="ECO:0000256" key="2">
    <source>
        <dbReference type="SAM" id="SignalP"/>
    </source>
</evidence>
<accession>Q213A3</accession>
<reference evidence="3" key="1">
    <citation type="submission" date="2006-03" db="EMBL/GenBank/DDBJ databases">
        <title>Complete sequence of Rhodopseudomonas palustris BisB18.</title>
        <authorList>
            <consortium name="US DOE Joint Genome Institute"/>
            <person name="Copeland A."/>
            <person name="Lucas S."/>
            <person name="Lapidus A."/>
            <person name="Barry K."/>
            <person name="Detter J.C."/>
            <person name="Glavina del Rio T."/>
            <person name="Hammon N."/>
            <person name="Israni S."/>
            <person name="Dalin E."/>
            <person name="Tice H."/>
            <person name="Pitluck S."/>
            <person name="Chain P."/>
            <person name="Malfatti S."/>
            <person name="Shin M."/>
            <person name="Vergez L."/>
            <person name="Schmutz J."/>
            <person name="Larimer F."/>
            <person name="Land M."/>
            <person name="Hauser L."/>
            <person name="Pelletier D.A."/>
            <person name="Kyrpides N."/>
            <person name="Anderson I."/>
            <person name="Oda Y."/>
            <person name="Harwood C.S."/>
            <person name="Richardson P."/>
        </authorList>
    </citation>
    <scope>NUCLEOTIDE SEQUENCE [LARGE SCALE GENOMIC DNA]</scope>
    <source>
        <strain evidence="3">BisB18</strain>
    </source>
</reference>
<dbReference type="AlphaFoldDB" id="Q213A3"/>
<feature type="signal peptide" evidence="2">
    <location>
        <begin position="1"/>
        <end position="22"/>
    </location>
</feature>
<dbReference type="RefSeq" id="WP_011473428.1">
    <property type="nucleotide sequence ID" value="NC_007925.1"/>
</dbReference>
<keyword evidence="1" id="KW-0175">Coiled coil</keyword>